<reference evidence="6" key="1">
    <citation type="submission" date="2025-08" db="UniProtKB">
        <authorList>
            <consortium name="RefSeq"/>
        </authorList>
    </citation>
    <scope>IDENTIFICATION</scope>
    <source>
        <tissue evidence="6">Muscle</tissue>
    </source>
</reference>
<evidence type="ECO:0000256" key="3">
    <source>
        <dbReference type="ARBA" id="ARBA00022737"/>
    </source>
</evidence>
<evidence type="ECO:0000256" key="1">
    <source>
        <dbReference type="ARBA" id="ARBA00009728"/>
    </source>
</evidence>
<dbReference type="Gene3D" id="2.130.10.10">
    <property type="entry name" value="YVTN repeat-like/Quinoprotein amine dehydrogenase"/>
    <property type="match status" value="2"/>
</dbReference>
<dbReference type="PANTHER" id="PTHR44411">
    <property type="entry name" value="THO COMPLEX SUBUNIT 6 HOMOLOG"/>
    <property type="match status" value="1"/>
</dbReference>
<keyword evidence="2 4" id="KW-0853">WD repeat</keyword>
<sequence length="335" mass="36980">MDALKQHYTIVFSQAFSPCGKYLAAGNNYGKIGVFSLSGFLNEEENSYPKHESKFPVCTLQAHDDSVYAMTSNDKFLISGGNGVIHGWRWADVKSKETKPAWSLSIPQGENLTMPEVNSLCLSTKGERPAVYAGGGDNKVYCWDLESGTLLMTLEGHTDYIHCVTVSSTSVKCASASEDGSVRIWDTRKPGEAVHKLEPHKHEDLHRPRYGKWVGCVALDNQDDWMVCGGGPRCYLWHMRSLSPVTPLVAGEETATVATFYDDTIITAGSRPFVYHWSFVGEIKAEVPTSASSIYSIAISEDSPQKMLSAGGTSYKLDICTNFMYRDFSLFFPSS</sequence>
<dbReference type="PANTHER" id="PTHR44411:SF1">
    <property type="entry name" value="THO COMPLEX SUBUNIT 6 HOMOLOG"/>
    <property type="match status" value="1"/>
</dbReference>
<evidence type="ECO:0000256" key="2">
    <source>
        <dbReference type="ARBA" id="ARBA00022574"/>
    </source>
</evidence>
<evidence type="ECO:0000256" key="4">
    <source>
        <dbReference type="PROSITE-ProRule" id="PRU00221"/>
    </source>
</evidence>
<dbReference type="Proteomes" id="UP000694941">
    <property type="component" value="Unplaced"/>
</dbReference>
<dbReference type="InterPro" id="IPR015943">
    <property type="entry name" value="WD40/YVTN_repeat-like_dom_sf"/>
</dbReference>
<proteinExistence type="inferred from homology"/>
<dbReference type="InterPro" id="IPR019775">
    <property type="entry name" value="WD40_repeat_CS"/>
</dbReference>
<evidence type="ECO:0000313" key="6">
    <source>
        <dbReference type="RefSeq" id="XP_013772552.1"/>
    </source>
</evidence>
<dbReference type="SUPFAM" id="SSF50978">
    <property type="entry name" value="WD40 repeat-like"/>
    <property type="match status" value="1"/>
</dbReference>
<dbReference type="PROSITE" id="PS00678">
    <property type="entry name" value="WD_REPEATS_1"/>
    <property type="match status" value="1"/>
</dbReference>
<accession>A0ABM1B0Y2</accession>
<dbReference type="InterPro" id="IPR001680">
    <property type="entry name" value="WD40_rpt"/>
</dbReference>
<organism evidence="5 6">
    <name type="scientific">Limulus polyphemus</name>
    <name type="common">Atlantic horseshoe crab</name>
    <dbReference type="NCBI Taxonomy" id="6850"/>
    <lineage>
        <taxon>Eukaryota</taxon>
        <taxon>Metazoa</taxon>
        <taxon>Ecdysozoa</taxon>
        <taxon>Arthropoda</taxon>
        <taxon>Chelicerata</taxon>
        <taxon>Merostomata</taxon>
        <taxon>Xiphosura</taxon>
        <taxon>Limulidae</taxon>
        <taxon>Limulus</taxon>
    </lineage>
</organism>
<dbReference type="PROSITE" id="PS50082">
    <property type="entry name" value="WD_REPEATS_2"/>
    <property type="match status" value="1"/>
</dbReference>
<dbReference type="InterPro" id="IPR042626">
    <property type="entry name" value="THOC6"/>
</dbReference>
<dbReference type="Pfam" id="PF00400">
    <property type="entry name" value="WD40"/>
    <property type="match status" value="3"/>
</dbReference>
<dbReference type="SMART" id="SM00320">
    <property type="entry name" value="WD40"/>
    <property type="match status" value="5"/>
</dbReference>
<name>A0ABM1B0Y2_LIMPO</name>
<evidence type="ECO:0000313" key="5">
    <source>
        <dbReference type="Proteomes" id="UP000694941"/>
    </source>
</evidence>
<dbReference type="RefSeq" id="XP_013772552.1">
    <property type="nucleotide sequence ID" value="XM_013917098.2"/>
</dbReference>
<dbReference type="PROSITE" id="PS50294">
    <property type="entry name" value="WD_REPEATS_REGION"/>
    <property type="match status" value="1"/>
</dbReference>
<dbReference type="InterPro" id="IPR036322">
    <property type="entry name" value="WD40_repeat_dom_sf"/>
</dbReference>
<protein>
    <submittedName>
        <fullName evidence="6">THO complex subunit 6 homolog</fullName>
    </submittedName>
</protein>
<keyword evidence="5" id="KW-1185">Reference proteome</keyword>
<keyword evidence="3" id="KW-0677">Repeat</keyword>
<comment type="similarity">
    <text evidence="1">Belongs to the WD repeat THOC6 family.</text>
</comment>
<gene>
    <name evidence="6" type="primary">LOC106457660</name>
</gene>
<dbReference type="GeneID" id="106457660"/>
<feature type="repeat" description="WD" evidence="4">
    <location>
        <begin position="154"/>
        <end position="188"/>
    </location>
</feature>